<dbReference type="Gene3D" id="3.90.220.20">
    <property type="entry name" value="DNA methylase specificity domains"/>
    <property type="match status" value="1"/>
</dbReference>
<dbReference type="Proteomes" id="UP000565572">
    <property type="component" value="Unassembled WGS sequence"/>
</dbReference>
<proteinExistence type="predicted"/>
<dbReference type="InterPro" id="IPR044946">
    <property type="entry name" value="Restrct_endonuc_typeI_TRD_sf"/>
</dbReference>
<dbReference type="EMBL" id="JACHZG010000001">
    <property type="protein sequence ID" value="MBB3325737.1"/>
    <property type="molecule type" value="Genomic_DNA"/>
</dbReference>
<evidence type="ECO:0000313" key="4">
    <source>
        <dbReference type="Proteomes" id="UP000565572"/>
    </source>
</evidence>
<comment type="caution">
    <text evidence="3">The sequence shown here is derived from an EMBL/GenBank/DDBJ whole genome shotgun (WGS) entry which is preliminary data.</text>
</comment>
<evidence type="ECO:0000256" key="2">
    <source>
        <dbReference type="ARBA" id="ARBA00023125"/>
    </source>
</evidence>
<keyword evidence="1" id="KW-0680">Restriction system</keyword>
<dbReference type="SUPFAM" id="SSF116734">
    <property type="entry name" value="DNA methylase specificity domain"/>
    <property type="match status" value="1"/>
</dbReference>
<protein>
    <recommendedName>
        <fullName evidence="5">Type I restriction enzyme, S subunit</fullName>
    </recommendedName>
</protein>
<keyword evidence="2" id="KW-0238">DNA-binding</keyword>
<evidence type="ECO:0000256" key="1">
    <source>
        <dbReference type="ARBA" id="ARBA00022747"/>
    </source>
</evidence>
<keyword evidence="4" id="KW-1185">Reference proteome</keyword>
<evidence type="ECO:0008006" key="5">
    <source>
        <dbReference type="Google" id="ProtNLM"/>
    </source>
</evidence>
<sequence length="109" mass="12013">MVPSYVAWMIEETIKSGRADRLLTGTTIKHLPQEKLRLIEIPQPNIEQQRSAASHLQQLSVARERMVGEANAVGNKCRSLRQAVLQAAFAGRLTGHAADLQIAEEIADV</sequence>
<dbReference type="GO" id="GO:0009307">
    <property type="term" value="P:DNA restriction-modification system"/>
    <property type="evidence" value="ECO:0007669"/>
    <property type="project" value="UniProtKB-KW"/>
</dbReference>
<dbReference type="GO" id="GO:0003677">
    <property type="term" value="F:DNA binding"/>
    <property type="evidence" value="ECO:0007669"/>
    <property type="project" value="UniProtKB-KW"/>
</dbReference>
<evidence type="ECO:0000313" key="3">
    <source>
        <dbReference type="EMBL" id="MBB3325737.1"/>
    </source>
</evidence>
<dbReference type="AlphaFoldDB" id="A0A7W5JSW5"/>
<name>A0A7W5JSW5_9ACTN</name>
<reference evidence="3 4" key="1">
    <citation type="submission" date="2020-08" db="EMBL/GenBank/DDBJ databases">
        <title>Sequencing the genomes of 1000 actinobacteria strains.</title>
        <authorList>
            <person name="Klenk H.-P."/>
        </authorList>
    </citation>
    <scope>NUCLEOTIDE SEQUENCE [LARGE SCALE GENOMIC DNA]</scope>
    <source>
        <strain evidence="3 4">DSM 11053</strain>
    </source>
</reference>
<dbReference type="RefSeq" id="WP_183336793.1">
    <property type="nucleotide sequence ID" value="NZ_JACHZG010000001.1"/>
</dbReference>
<organism evidence="3 4">
    <name type="scientific">Microlunatus antarcticus</name>
    <dbReference type="NCBI Taxonomy" id="53388"/>
    <lineage>
        <taxon>Bacteria</taxon>
        <taxon>Bacillati</taxon>
        <taxon>Actinomycetota</taxon>
        <taxon>Actinomycetes</taxon>
        <taxon>Propionibacteriales</taxon>
        <taxon>Propionibacteriaceae</taxon>
        <taxon>Microlunatus</taxon>
    </lineage>
</organism>
<accession>A0A7W5JSW5</accession>
<gene>
    <name evidence="3" type="ORF">FHX39_000681</name>
</gene>